<sequence>MLKRDRVAMAKWQEAWTTEVTGRHTERLIHHVDVGLRRWSPRGVCLLTEHCPFKAYFRRFNFREGTGECGCGTGEQETAYHLMEECQGEEQKRSMAKFRRRQQEVGGTLSFQVTKETKEEEIAIYRQDEETEEEQKVAEGNNDREEEE</sequence>
<gene>
    <name evidence="2" type="ORF">Zmor_023639</name>
</gene>
<evidence type="ECO:0000313" key="2">
    <source>
        <dbReference type="EMBL" id="KAJ3646028.1"/>
    </source>
</evidence>
<name>A0AA38M7I6_9CUCU</name>
<proteinExistence type="predicted"/>
<keyword evidence="3" id="KW-1185">Reference proteome</keyword>
<comment type="caution">
    <text evidence="2">The sequence shown here is derived from an EMBL/GenBank/DDBJ whole genome shotgun (WGS) entry which is preliminary data.</text>
</comment>
<evidence type="ECO:0000313" key="3">
    <source>
        <dbReference type="Proteomes" id="UP001168821"/>
    </source>
</evidence>
<evidence type="ECO:0008006" key="4">
    <source>
        <dbReference type="Google" id="ProtNLM"/>
    </source>
</evidence>
<dbReference type="AlphaFoldDB" id="A0AA38M7I6"/>
<evidence type="ECO:0000256" key="1">
    <source>
        <dbReference type="SAM" id="MobiDB-lite"/>
    </source>
</evidence>
<accession>A0AA38M7I6</accession>
<protein>
    <recommendedName>
        <fullName evidence="4">Reverse transcriptase</fullName>
    </recommendedName>
</protein>
<organism evidence="2 3">
    <name type="scientific">Zophobas morio</name>
    <dbReference type="NCBI Taxonomy" id="2755281"/>
    <lineage>
        <taxon>Eukaryota</taxon>
        <taxon>Metazoa</taxon>
        <taxon>Ecdysozoa</taxon>
        <taxon>Arthropoda</taxon>
        <taxon>Hexapoda</taxon>
        <taxon>Insecta</taxon>
        <taxon>Pterygota</taxon>
        <taxon>Neoptera</taxon>
        <taxon>Endopterygota</taxon>
        <taxon>Coleoptera</taxon>
        <taxon>Polyphaga</taxon>
        <taxon>Cucujiformia</taxon>
        <taxon>Tenebrionidae</taxon>
        <taxon>Zophobas</taxon>
    </lineage>
</organism>
<reference evidence="2" key="1">
    <citation type="journal article" date="2023" name="G3 (Bethesda)">
        <title>Whole genome assemblies of Zophobas morio and Tenebrio molitor.</title>
        <authorList>
            <person name="Kaur S."/>
            <person name="Stinson S.A."/>
            <person name="diCenzo G.C."/>
        </authorList>
    </citation>
    <scope>NUCLEOTIDE SEQUENCE</scope>
    <source>
        <strain evidence="2">QUZm001</strain>
    </source>
</reference>
<dbReference type="EMBL" id="JALNTZ010000007">
    <property type="protein sequence ID" value="KAJ3646028.1"/>
    <property type="molecule type" value="Genomic_DNA"/>
</dbReference>
<dbReference type="Proteomes" id="UP001168821">
    <property type="component" value="Unassembled WGS sequence"/>
</dbReference>
<feature type="region of interest" description="Disordered" evidence="1">
    <location>
        <begin position="124"/>
        <end position="148"/>
    </location>
</feature>